<proteinExistence type="predicted"/>
<name>A0AAI8BIJ5_FRATH</name>
<sequence>MTLSYHNPVGERFFSLSIDTNEIVALLCGGVIITISKVMQKAHEIAEENDLTI</sequence>
<dbReference type="Proteomes" id="UP000031874">
    <property type="component" value="Chromosome"/>
</dbReference>
<reference evidence="1 2" key="1">
    <citation type="journal article" date="2015" name="Genome Announc.">
        <title>Genome sequencing of 18 francisella strains to aid in assay development and testing.</title>
        <authorList>
            <person name="Johnson S.L."/>
            <person name="Daligault H.E."/>
            <person name="Davenport K.W."/>
            <person name="Coyne S.R."/>
            <person name="Frey K.G."/>
            <person name="Koroleva G.I."/>
            <person name="Broomall S.M."/>
            <person name="Bishop-Lilly K.A."/>
            <person name="Bruce D.C."/>
            <person name="Chertkov O."/>
            <person name="Freitas T."/>
            <person name="Jaissle J."/>
            <person name="Ladner J.T."/>
            <person name="Rosenzweig C.N."/>
            <person name="Gibbons H.S."/>
            <person name="Palacios G.F."/>
            <person name="Redden C.L."/>
            <person name="Xu Y."/>
            <person name="Minogue T.D."/>
            <person name="Chain P.S."/>
        </authorList>
    </citation>
    <scope>NUCLEOTIDE SEQUENCE [LARGE SCALE GENOMIC DNA]</scope>
    <source>
        <strain evidence="1 2">LVS</strain>
    </source>
</reference>
<organism evidence="1 2">
    <name type="scientific">Francisella tularensis subsp. holarctica (strain LVS)</name>
    <dbReference type="NCBI Taxonomy" id="376619"/>
    <lineage>
        <taxon>Bacteria</taxon>
        <taxon>Pseudomonadati</taxon>
        <taxon>Pseudomonadota</taxon>
        <taxon>Gammaproteobacteria</taxon>
        <taxon>Thiotrichales</taxon>
        <taxon>Francisellaceae</taxon>
        <taxon>Francisella</taxon>
    </lineage>
</organism>
<gene>
    <name evidence="1" type="ORF">AW21_1987</name>
</gene>
<dbReference type="AlphaFoldDB" id="A0AAI8BIJ5"/>
<evidence type="ECO:0000313" key="2">
    <source>
        <dbReference type="Proteomes" id="UP000031874"/>
    </source>
</evidence>
<protein>
    <submittedName>
        <fullName evidence="1">Uncharacterized protein</fullName>
    </submittedName>
</protein>
<dbReference type="EMBL" id="CP009694">
    <property type="protein sequence ID" value="AJI59650.1"/>
    <property type="molecule type" value="Genomic_DNA"/>
</dbReference>
<evidence type="ECO:0000313" key="1">
    <source>
        <dbReference type="EMBL" id="AJI59650.1"/>
    </source>
</evidence>
<accession>A0AAI8BIJ5</accession>